<evidence type="ECO:0000256" key="2">
    <source>
        <dbReference type="ARBA" id="ARBA00008857"/>
    </source>
</evidence>
<dbReference type="InterPro" id="IPR010998">
    <property type="entry name" value="Integrase_recombinase_N"/>
</dbReference>
<dbReference type="PROSITE" id="PS51900">
    <property type="entry name" value="CB"/>
    <property type="match status" value="1"/>
</dbReference>
<evidence type="ECO:0000256" key="6">
    <source>
        <dbReference type="PROSITE-ProRule" id="PRU01248"/>
    </source>
</evidence>
<organism evidence="9 10">
    <name type="scientific">Candidatus Scatomorpha pullistercoris</name>
    <dbReference type="NCBI Taxonomy" id="2840929"/>
    <lineage>
        <taxon>Bacteria</taxon>
        <taxon>Bacillati</taxon>
        <taxon>Bacillota</taxon>
        <taxon>Clostridia</taxon>
        <taxon>Eubacteriales</taxon>
        <taxon>Candidatus Scatomorpha</taxon>
    </lineage>
</organism>
<evidence type="ECO:0000256" key="1">
    <source>
        <dbReference type="ARBA" id="ARBA00003283"/>
    </source>
</evidence>
<evidence type="ECO:0000259" key="8">
    <source>
        <dbReference type="PROSITE" id="PS51900"/>
    </source>
</evidence>
<protein>
    <submittedName>
        <fullName evidence="9">Site-specific integrase</fullName>
    </submittedName>
</protein>
<dbReference type="SUPFAM" id="SSF56349">
    <property type="entry name" value="DNA breaking-rejoining enzymes"/>
    <property type="match status" value="1"/>
</dbReference>
<keyword evidence="3" id="KW-0229">DNA integration</keyword>
<dbReference type="InterPro" id="IPR002104">
    <property type="entry name" value="Integrase_catalytic"/>
</dbReference>
<evidence type="ECO:0000259" key="7">
    <source>
        <dbReference type="PROSITE" id="PS51898"/>
    </source>
</evidence>
<dbReference type="GO" id="GO:0015074">
    <property type="term" value="P:DNA integration"/>
    <property type="evidence" value="ECO:0007669"/>
    <property type="project" value="UniProtKB-KW"/>
</dbReference>
<dbReference type="InterPro" id="IPR011010">
    <property type="entry name" value="DNA_brk_join_enz"/>
</dbReference>
<feature type="domain" description="Tyr recombinase" evidence="7">
    <location>
        <begin position="108"/>
        <end position="150"/>
    </location>
</feature>
<dbReference type="PROSITE" id="PS51898">
    <property type="entry name" value="TYR_RECOMBINASE"/>
    <property type="match status" value="1"/>
</dbReference>
<dbReference type="PANTHER" id="PTHR30349:SF81">
    <property type="entry name" value="TYROSINE RECOMBINASE XERC"/>
    <property type="match status" value="1"/>
</dbReference>
<dbReference type="AlphaFoldDB" id="A0A9D1G695"/>
<gene>
    <name evidence="9" type="ORF">IAD42_10145</name>
</gene>
<dbReference type="InterPro" id="IPR004107">
    <property type="entry name" value="Integrase_SAM-like_N"/>
</dbReference>
<evidence type="ECO:0000256" key="4">
    <source>
        <dbReference type="ARBA" id="ARBA00023125"/>
    </source>
</evidence>
<keyword evidence="5" id="KW-0233">DNA recombination</keyword>
<sequence length="150" mass="16924">MESSVCLEEFNKYLTNVKKASANTLASYLRDVRQLDDYLRSHDLSELAEADDEELEGYITWLRHNGKSPATVSRSIASLKCFYGHMLDLGVVEHNPASGLVPEKSVQKLPQILTSKEVELLLEQPECSDMKGYRDRAMLELLYATGIRVS</sequence>
<dbReference type="InterPro" id="IPR013762">
    <property type="entry name" value="Integrase-like_cat_sf"/>
</dbReference>
<feature type="domain" description="Core-binding (CB)" evidence="8">
    <location>
        <begin position="1"/>
        <end position="87"/>
    </location>
</feature>
<proteinExistence type="inferred from homology"/>
<comment type="similarity">
    <text evidence="2">Belongs to the 'phage' integrase family.</text>
</comment>
<feature type="non-terminal residue" evidence="9">
    <location>
        <position position="150"/>
    </location>
</feature>
<dbReference type="Proteomes" id="UP000886876">
    <property type="component" value="Unassembled WGS sequence"/>
</dbReference>
<dbReference type="GO" id="GO:0006310">
    <property type="term" value="P:DNA recombination"/>
    <property type="evidence" value="ECO:0007669"/>
    <property type="project" value="UniProtKB-KW"/>
</dbReference>
<evidence type="ECO:0000256" key="3">
    <source>
        <dbReference type="ARBA" id="ARBA00022908"/>
    </source>
</evidence>
<comment type="caution">
    <text evidence="9">The sequence shown here is derived from an EMBL/GenBank/DDBJ whole genome shotgun (WGS) entry which is preliminary data.</text>
</comment>
<dbReference type="InterPro" id="IPR044068">
    <property type="entry name" value="CB"/>
</dbReference>
<dbReference type="Gene3D" id="1.10.150.130">
    <property type="match status" value="1"/>
</dbReference>
<reference evidence="9" key="1">
    <citation type="submission" date="2020-10" db="EMBL/GenBank/DDBJ databases">
        <authorList>
            <person name="Gilroy R."/>
        </authorList>
    </citation>
    <scope>NUCLEOTIDE SEQUENCE</scope>
    <source>
        <strain evidence="9">ChiHecec3B27-6122</strain>
    </source>
</reference>
<reference evidence="9" key="2">
    <citation type="journal article" date="2021" name="PeerJ">
        <title>Extensive microbial diversity within the chicken gut microbiome revealed by metagenomics and culture.</title>
        <authorList>
            <person name="Gilroy R."/>
            <person name="Ravi A."/>
            <person name="Getino M."/>
            <person name="Pursley I."/>
            <person name="Horton D.L."/>
            <person name="Alikhan N.F."/>
            <person name="Baker D."/>
            <person name="Gharbi K."/>
            <person name="Hall N."/>
            <person name="Watson M."/>
            <person name="Adriaenssens E.M."/>
            <person name="Foster-Nyarko E."/>
            <person name="Jarju S."/>
            <person name="Secka A."/>
            <person name="Antonio M."/>
            <person name="Oren A."/>
            <person name="Chaudhuri R.R."/>
            <person name="La Ragione R."/>
            <person name="Hildebrand F."/>
            <person name="Pallen M.J."/>
        </authorList>
    </citation>
    <scope>NUCLEOTIDE SEQUENCE</scope>
    <source>
        <strain evidence="9">ChiHecec3B27-6122</strain>
    </source>
</reference>
<dbReference type="EMBL" id="DVJS01000255">
    <property type="protein sequence ID" value="HIS98327.1"/>
    <property type="molecule type" value="Genomic_DNA"/>
</dbReference>
<name>A0A9D1G695_9FIRM</name>
<dbReference type="Pfam" id="PF02899">
    <property type="entry name" value="Phage_int_SAM_1"/>
    <property type="match status" value="1"/>
</dbReference>
<dbReference type="InterPro" id="IPR050090">
    <property type="entry name" value="Tyrosine_recombinase_XerCD"/>
</dbReference>
<evidence type="ECO:0000313" key="10">
    <source>
        <dbReference type="Proteomes" id="UP000886876"/>
    </source>
</evidence>
<dbReference type="PANTHER" id="PTHR30349">
    <property type="entry name" value="PHAGE INTEGRASE-RELATED"/>
    <property type="match status" value="1"/>
</dbReference>
<dbReference type="GO" id="GO:0003677">
    <property type="term" value="F:DNA binding"/>
    <property type="evidence" value="ECO:0007669"/>
    <property type="project" value="UniProtKB-UniRule"/>
</dbReference>
<comment type="function">
    <text evidence="1">Site-specific tyrosine recombinase, which acts by catalyzing the cutting and rejoining of the recombining DNA molecules.</text>
</comment>
<dbReference type="Gene3D" id="1.10.443.10">
    <property type="entry name" value="Intergrase catalytic core"/>
    <property type="match status" value="1"/>
</dbReference>
<evidence type="ECO:0000313" key="9">
    <source>
        <dbReference type="EMBL" id="HIS98327.1"/>
    </source>
</evidence>
<accession>A0A9D1G695</accession>
<keyword evidence="4 6" id="KW-0238">DNA-binding</keyword>
<evidence type="ECO:0000256" key="5">
    <source>
        <dbReference type="ARBA" id="ARBA00023172"/>
    </source>
</evidence>